<dbReference type="GO" id="GO:1904812">
    <property type="term" value="P:rRNA acetylation involved in maturation of SSU-rRNA"/>
    <property type="evidence" value="ECO:0007669"/>
    <property type="project" value="TreeGrafter"/>
</dbReference>
<dbReference type="InterPro" id="IPR007807">
    <property type="entry name" value="TcmA/NAT10_helicase"/>
</dbReference>
<feature type="domain" description="N-acetyltransferase" evidence="10">
    <location>
        <begin position="380"/>
        <end position="566"/>
    </location>
</feature>
<dbReference type="Gene3D" id="3.40.50.300">
    <property type="entry name" value="P-loop containing nucleotide triphosphate hydrolases"/>
    <property type="match status" value="1"/>
</dbReference>
<evidence type="ECO:0000256" key="1">
    <source>
        <dbReference type="ARBA" id="ARBA00022490"/>
    </source>
</evidence>
<dbReference type="RefSeq" id="WP_009839288.1">
    <property type="nucleotide sequence ID" value="NZ_AAOH01000012.1"/>
</dbReference>
<dbReference type="Proteomes" id="UP000006201">
    <property type="component" value="Unassembled WGS sequence"/>
</dbReference>
<comment type="similarity">
    <text evidence="9">Belongs to the TmcA family.</text>
</comment>
<dbReference type="PANTHER" id="PTHR10925">
    <property type="entry name" value="N-ACETYLTRANSFERASE 10"/>
    <property type="match status" value="1"/>
</dbReference>
<gene>
    <name evidence="9" type="primary">tmcA</name>
    <name evidence="11" type="ORF">PTD2_09569</name>
</gene>
<evidence type="ECO:0000256" key="5">
    <source>
        <dbReference type="ARBA" id="ARBA00022741"/>
    </source>
</evidence>
<dbReference type="eggNOG" id="COG1444">
    <property type="taxonomic scope" value="Bacteria"/>
</dbReference>
<dbReference type="Pfam" id="PF08351">
    <property type="entry name" value="TmcA_N"/>
    <property type="match status" value="1"/>
</dbReference>
<comment type="function">
    <text evidence="9">Catalyzes the formation of N(4)-acetylcytidine (ac(4)C) at the wobble position of tRNA(Met), by using acetyl-CoA as an acetyl donor and ATP (or GTP).</text>
</comment>
<sequence>MAGNSLRSPTEPLKMTELNQLSPYLAQLKQNRHRQLLVVSGEHLWCYQQANDLLPVLLGKQIILSTHNELTNAQWPEHTHQLLGQEFDFAVYDGFSGISPDKLAALSGTITAGGLLILLLPEYKQLCDFKDPSFYIFQSAEQLNQHSHFNQRFASQLSKLAHISFDQALGLNIPKIEVQAREIQTEQQQAAVEMIIKHSLGRANRPLLLTADRGRGKSSALGLAAAQLVNQGKNVVITTSQRRAVESAFNHFAMQTQFSAQAESPLFRYIPPDQLISQAITADILFVDEAASLPVPILIELLKRFNRIIFATTIHGYEGTGRGFTLRFCPYLKQHFPDSRFVHLDEPIRFASNDPLEININQLLGLNADCTELKQLTAPLQFSEVSQATLCENEPLLQQTFALLVLAHYQTSANDFRHLLDAANLRIFVVAHQEEVIATALVAIEGELSNELSSAIVAGKRRPQGHLLAQSVAQIKQQQCFLTEPLARIVRIAVHPYFQSQNIGQQLLSFIETHVATNVAAIGASFGAYPVLVHFWMKQDYQVIKLGFKKDSISAEHACLVIKPITGLQLEINQLKQRFNRDFPLNCLHYLQHIEPKLLIELIEQLPHNQSEPDDLVAISQLCIIPSQLADHFACCWRVMWQQPAALKNCTEATQLLLTRLILQNKSPQQIEKISNFGGLKKLQAAIKHALLEWFTNLEC</sequence>
<feature type="binding site" evidence="9">
    <location>
        <position position="188"/>
    </location>
    <ligand>
        <name>ATP</name>
        <dbReference type="ChEBI" id="CHEBI:30616"/>
    </ligand>
</feature>
<dbReference type="GO" id="GO:1990883">
    <property type="term" value="F:18S rRNA cytidine N-acetyltransferase activity"/>
    <property type="evidence" value="ECO:0007669"/>
    <property type="project" value="TreeGrafter"/>
</dbReference>
<keyword evidence="12" id="KW-1185">Reference proteome</keyword>
<feature type="binding site" evidence="9">
    <location>
        <position position="349"/>
    </location>
    <ligand>
        <name>ATP</name>
        <dbReference type="ChEBI" id="CHEBI:30616"/>
    </ligand>
</feature>
<comment type="catalytic activity">
    <reaction evidence="9">
        <text>cytidine(34) in elongator tRNA(Met) + acetyl-CoA + ATP + H2O = N(4)-acetylcytidine(34) in elongator tRNA(Met) + ADP + phosphate + CoA + H(+)</text>
        <dbReference type="Rhea" id="RHEA:43788"/>
        <dbReference type="Rhea" id="RHEA-COMP:10693"/>
        <dbReference type="Rhea" id="RHEA-COMP:10694"/>
        <dbReference type="ChEBI" id="CHEBI:15377"/>
        <dbReference type="ChEBI" id="CHEBI:15378"/>
        <dbReference type="ChEBI" id="CHEBI:30616"/>
        <dbReference type="ChEBI" id="CHEBI:43474"/>
        <dbReference type="ChEBI" id="CHEBI:57287"/>
        <dbReference type="ChEBI" id="CHEBI:57288"/>
        <dbReference type="ChEBI" id="CHEBI:74900"/>
        <dbReference type="ChEBI" id="CHEBI:82748"/>
        <dbReference type="ChEBI" id="CHEBI:456216"/>
        <dbReference type="EC" id="2.3.1.193"/>
    </reaction>
</comment>
<dbReference type="GO" id="GO:0051392">
    <property type="term" value="F:tRNA cytidine N4-acetyltransferase activity"/>
    <property type="evidence" value="ECO:0007669"/>
    <property type="project" value="UniProtKB-UniRule"/>
</dbReference>
<dbReference type="GO" id="GO:0051391">
    <property type="term" value="P:tRNA acetylation"/>
    <property type="evidence" value="ECO:0007669"/>
    <property type="project" value="UniProtKB-UniRule"/>
</dbReference>
<keyword evidence="4 9" id="KW-0819">tRNA processing</keyword>
<evidence type="ECO:0000259" key="10">
    <source>
        <dbReference type="PROSITE" id="PS51186"/>
    </source>
</evidence>
<comment type="subcellular location">
    <subcellularLocation>
        <location evidence="9">Cytoplasm</location>
    </subcellularLocation>
</comment>
<keyword evidence="6 9" id="KW-0067">ATP-binding</keyword>
<name>A4CFE7_9GAMM</name>
<protein>
    <recommendedName>
        <fullName evidence="9">tRNA(Met) cytidine acetyltransferase TmcA</fullName>
        <ecNumber evidence="9">2.3.1.193</ecNumber>
    </recommendedName>
</protein>
<keyword evidence="2 9" id="KW-0820">tRNA-binding</keyword>
<dbReference type="EC" id="2.3.1.193" evidence="9"/>
<evidence type="ECO:0000256" key="7">
    <source>
        <dbReference type="ARBA" id="ARBA00022884"/>
    </source>
</evidence>
<dbReference type="AlphaFoldDB" id="A4CFE7"/>
<evidence type="ECO:0000256" key="2">
    <source>
        <dbReference type="ARBA" id="ARBA00022555"/>
    </source>
</evidence>
<dbReference type="EMBL" id="AAOH01000012">
    <property type="protein sequence ID" value="EAR26585.1"/>
    <property type="molecule type" value="Genomic_DNA"/>
</dbReference>
<evidence type="ECO:0000256" key="8">
    <source>
        <dbReference type="ARBA" id="ARBA00023315"/>
    </source>
</evidence>
<reference evidence="11 12" key="1">
    <citation type="submission" date="2006-02" db="EMBL/GenBank/DDBJ databases">
        <authorList>
            <person name="Moran M.A."/>
            <person name="Kjelleberg S."/>
            <person name="Egan S."/>
            <person name="Saunders N."/>
            <person name="Thomas T."/>
            <person name="Ferriera S."/>
            <person name="Johnson J."/>
            <person name="Kravitz S."/>
            <person name="Halpern A."/>
            <person name="Remington K."/>
            <person name="Beeson K."/>
            <person name="Tran B."/>
            <person name="Rogers Y.-H."/>
            <person name="Friedman R."/>
            <person name="Venter J.C."/>
        </authorList>
    </citation>
    <scope>NUCLEOTIDE SEQUENCE [LARGE SCALE GENOMIC DNA]</scope>
    <source>
        <strain evidence="11 12">D2</strain>
    </source>
</reference>
<evidence type="ECO:0000313" key="12">
    <source>
        <dbReference type="Proteomes" id="UP000006201"/>
    </source>
</evidence>
<comment type="caution">
    <text evidence="11">The sequence shown here is derived from an EMBL/GenBank/DDBJ whole genome shotgun (WGS) entry which is preliminary data.</text>
</comment>
<keyword evidence="8 9" id="KW-0012">Acyltransferase</keyword>
<dbReference type="GO" id="GO:0005737">
    <property type="term" value="C:cytoplasm"/>
    <property type="evidence" value="ECO:0007669"/>
    <property type="project" value="UniProtKB-SubCell"/>
</dbReference>
<dbReference type="HOGENOM" id="CLU_004652_1_0_6"/>
<evidence type="ECO:0000256" key="3">
    <source>
        <dbReference type="ARBA" id="ARBA00022679"/>
    </source>
</evidence>
<dbReference type="HAMAP" id="MF_01886">
    <property type="entry name" value="tRNA_acetyltr_TmcA"/>
    <property type="match status" value="1"/>
</dbReference>
<dbReference type="Pfam" id="PF13718">
    <property type="entry name" value="GNAT_acetyltr_2"/>
    <property type="match status" value="1"/>
</dbReference>
<dbReference type="PANTHER" id="PTHR10925:SF5">
    <property type="entry name" value="RNA CYTIDINE ACETYLTRANSFERASE"/>
    <property type="match status" value="1"/>
</dbReference>
<evidence type="ECO:0000256" key="6">
    <source>
        <dbReference type="ARBA" id="ARBA00022840"/>
    </source>
</evidence>
<dbReference type="InterPro" id="IPR032672">
    <property type="entry name" value="TmcA/NAT10/Kre33"/>
</dbReference>
<keyword evidence="7 9" id="KW-0694">RNA-binding</keyword>
<dbReference type="InterPro" id="IPR016181">
    <property type="entry name" value="Acyl_CoA_acyltransferase"/>
</dbReference>
<accession>A4CFE7</accession>
<dbReference type="SUPFAM" id="SSF52540">
    <property type="entry name" value="P-loop containing nucleoside triphosphate hydrolases"/>
    <property type="match status" value="1"/>
</dbReference>
<evidence type="ECO:0000256" key="9">
    <source>
        <dbReference type="HAMAP-Rule" id="MF_01886"/>
    </source>
</evidence>
<dbReference type="InterPro" id="IPR013562">
    <property type="entry name" value="TmcA/NAT10_N"/>
</dbReference>
<dbReference type="Pfam" id="PF05127">
    <property type="entry name" value="NAT10_TcmA_helicase"/>
    <property type="match status" value="1"/>
</dbReference>
<keyword evidence="1 9" id="KW-0963">Cytoplasm</keyword>
<dbReference type="GO" id="GO:0002101">
    <property type="term" value="P:tRNA wobble cytosine modification"/>
    <property type="evidence" value="ECO:0007669"/>
    <property type="project" value="UniProtKB-UniRule"/>
</dbReference>
<evidence type="ECO:0000313" key="11">
    <source>
        <dbReference type="EMBL" id="EAR26585.1"/>
    </source>
</evidence>
<dbReference type="STRING" id="87626.PTD2_09569"/>
<dbReference type="Gene3D" id="3.40.50.11040">
    <property type="match status" value="1"/>
</dbReference>
<dbReference type="GO" id="GO:0000049">
    <property type="term" value="F:tRNA binding"/>
    <property type="evidence" value="ECO:0007669"/>
    <property type="project" value="UniProtKB-UniRule"/>
</dbReference>
<dbReference type="Gene3D" id="3.40.630.30">
    <property type="match status" value="1"/>
</dbReference>
<dbReference type="InterPro" id="IPR027417">
    <property type="entry name" value="P-loop_NTPase"/>
</dbReference>
<dbReference type="GO" id="GO:0005524">
    <property type="term" value="F:ATP binding"/>
    <property type="evidence" value="ECO:0007669"/>
    <property type="project" value="UniProtKB-UniRule"/>
</dbReference>
<keyword evidence="5 9" id="KW-0547">Nucleotide-binding</keyword>
<dbReference type="InterPro" id="IPR024914">
    <property type="entry name" value="tRNA_acetyltr_TmcA"/>
</dbReference>
<comment type="caution">
    <text evidence="9">Lacks conserved residue(s) required for the propagation of feature annotation.</text>
</comment>
<dbReference type="InterPro" id="IPR000182">
    <property type="entry name" value="GNAT_dom"/>
</dbReference>
<dbReference type="PROSITE" id="PS51186">
    <property type="entry name" value="GNAT"/>
    <property type="match status" value="1"/>
</dbReference>
<dbReference type="OrthoDB" id="5578851at2"/>
<organism evidence="11 12">
    <name type="scientific">Pseudoalteromonas tunicata D2</name>
    <dbReference type="NCBI Taxonomy" id="87626"/>
    <lineage>
        <taxon>Bacteria</taxon>
        <taxon>Pseudomonadati</taxon>
        <taxon>Pseudomonadota</taxon>
        <taxon>Gammaproteobacteria</taxon>
        <taxon>Alteromonadales</taxon>
        <taxon>Pseudoalteromonadaceae</taxon>
        <taxon>Pseudoalteromonas</taxon>
    </lineage>
</organism>
<proteinExistence type="inferred from homology"/>
<keyword evidence="3 9" id="KW-0808">Transferase</keyword>
<dbReference type="SUPFAM" id="SSF55729">
    <property type="entry name" value="Acyl-CoA N-acyltransferases (Nat)"/>
    <property type="match status" value="1"/>
</dbReference>
<evidence type="ECO:0000256" key="4">
    <source>
        <dbReference type="ARBA" id="ARBA00022694"/>
    </source>
</evidence>
<feature type="binding site" evidence="9">
    <location>
        <begin position="492"/>
        <end position="494"/>
    </location>
    <ligand>
        <name>acetyl-CoA</name>
        <dbReference type="ChEBI" id="CHEBI:57288"/>
    </ligand>
</feature>